<protein>
    <submittedName>
        <fullName evidence="2">Uncharacterized protein</fullName>
    </submittedName>
</protein>
<accession>A0AAE0XWW5</accession>
<sequence>MTSWSLGRVIRITSLHYIYHLGVEERYLVVHCLISGAKVMKTTDIVCSTNGWKTRAVQGFSRLSRFPRASILEVRFQLRNRQQPEPEQRTTLLSQSLNPPINSNNVVP</sequence>
<organism evidence="2 3">
    <name type="scientific">Elysia crispata</name>
    <name type="common">lettuce slug</name>
    <dbReference type="NCBI Taxonomy" id="231223"/>
    <lineage>
        <taxon>Eukaryota</taxon>
        <taxon>Metazoa</taxon>
        <taxon>Spiralia</taxon>
        <taxon>Lophotrochozoa</taxon>
        <taxon>Mollusca</taxon>
        <taxon>Gastropoda</taxon>
        <taxon>Heterobranchia</taxon>
        <taxon>Euthyneura</taxon>
        <taxon>Panpulmonata</taxon>
        <taxon>Sacoglossa</taxon>
        <taxon>Placobranchoidea</taxon>
        <taxon>Plakobranchidae</taxon>
        <taxon>Elysia</taxon>
    </lineage>
</organism>
<comment type="caution">
    <text evidence="2">The sequence shown here is derived from an EMBL/GenBank/DDBJ whole genome shotgun (WGS) entry which is preliminary data.</text>
</comment>
<feature type="region of interest" description="Disordered" evidence="1">
    <location>
        <begin position="81"/>
        <end position="108"/>
    </location>
</feature>
<evidence type="ECO:0000313" key="2">
    <source>
        <dbReference type="EMBL" id="KAK3720226.1"/>
    </source>
</evidence>
<evidence type="ECO:0000256" key="1">
    <source>
        <dbReference type="SAM" id="MobiDB-lite"/>
    </source>
</evidence>
<feature type="compositionally biased region" description="Polar residues" evidence="1">
    <location>
        <begin position="89"/>
        <end position="108"/>
    </location>
</feature>
<dbReference type="Proteomes" id="UP001283361">
    <property type="component" value="Unassembled WGS sequence"/>
</dbReference>
<name>A0AAE0XWW5_9GAST</name>
<evidence type="ECO:0000313" key="3">
    <source>
        <dbReference type="Proteomes" id="UP001283361"/>
    </source>
</evidence>
<gene>
    <name evidence="2" type="ORF">RRG08_007850</name>
</gene>
<reference evidence="2" key="1">
    <citation type="journal article" date="2023" name="G3 (Bethesda)">
        <title>A reference genome for the long-term kleptoplast-retaining sea slug Elysia crispata morphotype clarki.</title>
        <authorList>
            <person name="Eastman K.E."/>
            <person name="Pendleton A.L."/>
            <person name="Shaikh M.A."/>
            <person name="Suttiyut T."/>
            <person name="Ogas R."/>
            <person name="Tomko P."/>
            <person name="Gavelis G."/>
            <person name="Widhalm J.R."/>
            <person name="Wisecaver J.H."/>
        </authorList>
    </citation>
    <scope>NUCLEOTIDE SEQUENCE</scope>
    <source>
        <strain evidence="2">ECLA1</strain>
    </source>
</reference>
<keyword evidence="3" id="KW-1185">Reference proteome</keyword>
<dbReference type="AlphaFoldDB" id="A0AAE0XWW5"/>
<dbReference type="EMBL" id="JAWDGP010007407">
    <property type="protein sequence ID" value="KAK3720226.1"/>
    <property type="molecule type" value="Genomic_DNA"/>
</dbReference>
<proteinExistence type="predicted"/>